<dbReference type="InterPro" id="IPR026776">
    <property type="entry name" value="UPF0729_C18orf32-like"/>
</dbReference>
<proteinExistence type="inferred from homology"/>
<feature type="region of interest" description="Disordered" evidence="2">
    <location>
        <begin position="80"/>
        <end position="113"/>
    </location>
</feature>
<evidence type="ECO:0000256" key="1">
    <source>
        <dbReference type="ARBA" id="ARBA00007959"/>
    </source>
</evidence>
<reference evidence="3 4" key="1">
    <citation type="journal article" date="2021" name="Elife">
        <title>Chloroplast acquisition without the gene transfer in kleptoplastic sea slugs, Plakobranchus ocellatus.</title>
        <authorList>
            <person name="Maeda T."/>
            <person name="Takahashi S."/>
            <person name="Yoshida T."/>
            <person name="Shimamura S."/>
            <person name="Takaki Y."/>
            <person name="Nagai Y."/>
            <person name="Toyoda A."/>
            <person name="Suzuki Y."/>
            <person name="Arimoto A."/>
            <person name="Ishii H."/>
            <person name="Satoh N."/>
            <person name="Nishiyama T."/>
            <person name="Hasebe M."/>
            <person name="Maruyama T."/>
            <person name="Minagawa J."/>
            <person name="Obokata J."/>
            <person name="Shigenobu S."/>
        </authorList>
    </citation>
    <scope>NUCLEOTIDE SEQUENCE [LARGE SCALE GENOMIC DNA]</scope>
</reference>
<accession>A0AAV3YK65</accession>
<sequence>MVCLPCIVIPILLWVFHKFIGPWLNKIWGKPAEMIQEVQNNLVCPMPKKKKNTSKANIKEDGDSAKSECISNGVCEVSGEENGDLIKPDSTANGQATTELNGHANLGERLKAE</sequence>
<evidence type="ECO:0000256" key="2">
    <source>
        <dbReference type="SAM" id="MobiDB-lite"/>
    </source>
</evidence>
<dbReference type="Pfam" id="PF14975">
    <property type="entry name" value="DUF4512"/>
    <property type="match status" value="1"/>
</dbReference>
<protein>
    <submittedName>
        <fullName evidence="3">Upf0729 protein c18orf32 homolog</fullName>
    </submittedName>
</protein>
<keyword evidence="4" id="KW-1185">Reference proteome</keyword>
<dbReference type="Proteomes" id="UP000735302">
    <property type="component" value="Unassembled WGS sequence"/>
</dbReference>
<comment type="similarity">
    <text evidence="1">Belongs to the UPF0729 family.</text>
</comment>
<evidence type="ECO:0000313" key="3">
    <source>
        <dbReference type="EMBL" id="GFN83398.1"/>
    </source>
</evidence>
<organism evidence="3 4">
    <name type="scientific">Plakobranchus ocellatus</name>
    <dbReference type="NCBI Taxonomy" id="259542"/>
    <lineage>
        <taxon>Eukaryota</taxon>
        <taxon>Metazoa</taxon>
        <taxon>Spiralia</taxon>
        <taxon>Lophotrochozoa</taxon>
        <taxon>Mollusca</taxon>
        <taxon>Gastropoda</taxon>
        <taxon>Heterobranchia</taxon>
        <taxon>Euthyneura</taxon>
        <taxon>Panpulmonata</taxon>
        <taxon>Sacoglossa</taxon>
        <taxon>Placobranchoidea</taxon>
        <taxon>Plakobranchidae</taxon>
        <taxon>Plakobranchus</taxon>
    </lineage>
</organism>
<feature type="compositionally biased region" description="Polar residues" evidence="2">
    <location>
        <begin position="90"/>
        <end position="100"/>
    </location>
</feature>
<dbReference type="PANTHER" id="PTHR13456:SF0">
    <property type="entry name" value="UPF0729 PROTEIN C18ORF32"/>
    <property type="match status" value="1"/>
</dbReference>
<evidence type="ECO:0000313" key="4">
    <source>
        <dbReference type="Proteomes" id="UP000735302"/>
    </source>
</evidence>
<gene>
    <name evidence="3" type="ORF">PoB_000990400</name>
</gene>
<dbReference type="EMBL" id="BLXT01001203">
    <property type="protein sequence ID" value="GFN83398.1"/>
    <property type="molecule type" value="Genomic_DNA"/>
</dbReference>
<dbReference type="AlphaFoldDB" id="A0AAV3YK65"/>
<name>A0AAV3YK65_9GAST</name>
<comment type="caution">
    <text evidence="3">The sequence shown here is derived from an EMBL/GenBank/DDBJ whole genome shotgun (WGS) entry which is preliminary data.</text>
</comment>
<dbReference type="PANTHER" id="PTHR13456">
    <property type="entry name" value="UPF0729 PROTEIN C18ORF32"/>
    <property type="match status" value="1"/>
</dbReference>